<protein>
    <submittedName>
        <fullName evidence="1">Class I SAM-dependent methyltransferase</fullName>
    </submittedName>
</protein>
<keyword evidence="1" id="KW-0808">Transferase</keyword>
<dbReference type="GO" id="GO:0032259">
    <property type="term" value="P:methylation"/>
    <property type="evidence" value="ECO:0007669"/>
    <property type="project" value="UniProtKB-KW"/>
</dbReference>
<dbReference type="Gene3D" id="3.40.50.150">
    <property type="entry name" value="Vaccinia Virus protein VP39"/>
    <property type="match status" value="1"/>
</dbReference>
<keyword evidence="2" id="KW-1185">Reference proteome</keyword>
<proteinExistence type="predicted"/>
<sequence length="192" mass="22192">MIRSLLSRLRRAWRPPQWREIEHFDEQWKRRIKGLAYLLDQEKSVLDLGCGRMWLREFLPDGTRYFCCDYVARSPETIVCDFNRNEFPDLRVDVCFVSGCLEYVEDVDWFLGRIAQASDRLILSYCSTELVPGLPGRKSLAWKSHLSHDALLAKAEAAGFQLCARGEDIDGNEMLKFEKPSRQNPTGSQASK</sequence>
<dbReference type="InterPro" id="IPR029063">
    <property type="entry name" value="SAM-dependent_MTases_sf"/>
</dbReference>
<accession>A0ABS0YMR4</accession>
<organism evidence="1 2">
    <name type="scientific">Geomonas propionica</name>
    <dbReference type="NCBI Taxonomy" id="2798582"/>
    <lineage>
        <taxon>Bacteria</taxon>
        <taxon>Pseudomonadati</taxon>
        <taxon>Thermodesulfobacteriota</taxon>
        <taxon>Desulfuromonadia</taxon>
        <taxon>Geobacterales</taxon>
        <taxon>Geobacteraceae</taxon>
        <taxon>Geomonas</taxon>
    </lineage>
</organism>
<gene>
    <name evidence="1" type="ORF">JFN90_03760</name>
</gene>
<keyword evidence="1" id="KW-0489">Methyltransferase</keyword>
<dbReference type="Proteomes" id="UP000641025">
    <property type="component" value="Unassembled WGS sequence"/>
</dbReference>
<comment type="caution">
    <text evidence="1">The sequence shown here is derived from an EMBL/GenBank/DDBJ whole genome shotgun (WGS) entry which is preliminary data.</text>
</comment>
<dbReference type="RefSeq" id="WP_199393763.1">
    <property type="nucleotide sequence ID" value="NZ_JAEMHK010000002.1"/>
</dbReference>
<evidence type="ECO:0000313" key="1">
    <source>
        <dbReference type="EMBL" id="MBJ6799249.1"/>
    </source>
</evidence>
<dbReference type="SUPFAM" id="SSF53335">
    <property type="entry name" value="S-adenosyl-L-methionine-dependent methyltransferases"/>
    <property type="match status" value="1"/>
</dbReference>
<dbReference type="EMBL" id="JAEMHK010000002">
    <property type="protein sequence ID" value="MBJ6799249.1"/>
    <property type="molecule type" value="Genomic_DNA"/>
</dbReference>
<dbReference type="GO" id="GO:0008168">
    <property type="term" value="F:methyltransferase activity"/>
    <property type="evidence" value="ECO:0007669"/>
    <property type="project" value="UniProtKB-KW"/>
</dbReference>
<name>A0ABS0YMR4_9BACT</name>
<evidence type="ECO:0000313" key="2">
    <source>
        <dbReference type="Proteomes" id="UP000641025"/>
    </source>
</evidence>
<reference evidence="1 2" key="1">
    <citation type="submission" date="2020-12" db="EMBL/GenBank/DDBJ databases">
        <title>Geomonas sp. Red259, isolated from paddy soil.</title>
        <authorList>
            <person name="Xu Z."/>
            <person name="Zhang Z."/>
            <person name="Masuda Y."/>
            <person name="Itoh H."/>
            <person name="Senoo K."/>
        </authorList>
    </citation>
    <scope>NUCLEOTIDE SEQUENCE [LARGE SCALE GENOMIC DNA]</scope>
    <source>
        <strain evidence="1 2">Red259</strain>
    </source>
</reference>
<dbReference type="Pfam" id="PF13489">
    <property type="entry name" value="Methyltransf_23"/>
    <property type="match status" value="1"/>
</dbReference>